<dbReference type="SUPFAM" id="SSF55186">
    <property type="entry name" value="ThrRS/AlaRS common domain"/>
    <property type="match status" value="1"/>
</dbReference>
<dbReference type="InterPro" id="IPR018163">
    <property type="entry name" value="Thr/Ala-tRNA-synth_IIc_edit"/>
</dbReference>
<evidence type="ECO:0000313" key="4">
    <source>
        <dbReference type="EMBL" id="EFK97337.1"/>
    </source>
</evidence>
<dbReference type="InterPro" id="IPR009000">
    <property type="entry name" value="Transl_B-barrel_sf"/>
</dbReference>
<protein>
    <submittedName>
        <fullName evidence="4">Threonyl/alanyl tRNA synthetase SAD</fullName>
    </submittedName>
</protein>
<gene>
    <name evidence="4" type="ORF">LDC_0625</name>
</gene>
<evidence type="ECO:0000256" key="1">
    <source>
        <dbReference type="ARBA" id="ARBA00022723"/>
    </source>
</evidence>
<dbReference type="PANTHER" id="PTHR43462:SF1">
    <property type="entry name" value="ALANYL-TRNA EDITING PROTEIN AARSD1"/>
    <property type="match status" value="1"/>
</dbReference>
<dbReference type="InterPro" id="IPR018164">
    <property type="entry name" value="Ala-tRNA-synth_IIc_N"/>
</dbReference>
<evidence type="ECO:0000259" key="3">
    <source>
        <dbReference type="Pfam" id="PF01411"/>
    </source>
</evidence>
<accession>D9PGH8</accession>
<dbReference type="GO" id="GO:0005524">
    <property type="term" value="F:ATP binding"/>
    <property type="evidence" value="ECO:0007669"/>
    <property type="project" value="InterPro"/>
</dbReference>
<name>D9PGH8_9ZZZZ</name>
<reference evidence="4" key="1">
    <citation type="submission" date="2010-07" db="EMBL/GenBank/DDBJ databases">
        <authorList>
            <consortium name="CONSOLIDER consortium CSD2007-00005"/>
            <person name="Guazzaroni M.-E."/>
            <person name="Richter M."/>
            <person name="Garcia-Salamanca A."/>
            <person name="Yarza P."/>
            <person name="Ferrer M."/>
        </authorList>
    </citation>
    <scope>NUCLEOTIDE SEQUENCE</scope>
</reference>
<keyword evidence="4" id="KW-0436">Ligase</keyword>
<dbReference type="EMBL" id="ADZX01000247">
    <property type="protein sequence ID" value="EFK97337.1"/>
    <property type="molecule type" value="Genomic_DNA"/>
</dbReference>
<dbReference type="Gene3D" id="2.40.30.130">
    <property type="match status" value="1"/>
</dbReference>
<dbReference type="PANTHER" id="PTHR43462">
    <property type="entry name" value="ALANYL-TRNA EDITING PROTEIN"/>
    <property type="match status" value="1"/>
</dbReference>
<organism evidence="4">
    <name type="scientific">sediment metagenome</name>
    <dbReference type="NCBI Taxonomy" id="749907"/>
    <lineage>
        <taxon>unclassified sequences</taxon>
        <taxon>metagenomes</taxon>
        <taxon>ecological metagenomes</taxon>
    </lineage>
</organism>
<dbReference type="GO" id="GO:0046872">
    <property type="term" value="F:metal ion binding"/>
    <property type="evidence" value="ECO:0007669"/>
    <property type="project" value="UniProtKB-KW"/>
</dbReference>
<dbReference type="GO" id="GO:0002161">
    <property type="term" value="F:aminoacyl-tRNA deacylase activity"/>
    <property type="evidence" value="ECO:0007669"/>
    <property type="project" value="UniProtKB-ARBA"/>
</dbReference>
<keyword evidence="4" id="KW-0030">Aminoacyl-tRNA synthetase</keyword>
<dbReference type="InterPro" id="IPR051335">
    <property type="entry name" value="Alanyl-tRNA_Editing_Enzymes"/>
</dbReference>
<keyword evidence="2" id="KW-0862">Zinc</keyword>
<keyword evidence="1" id="KW-0479">Metal-binding</keyword>
<dbReference type="Gene3D" id="3.30.980.10">
    <property type="entry name" value="Threonyl-trna Synthetase, Chain A, domain 2"/>
    <property type="match status" value="1"/>
</dbReference>
<dbReference type="Pfam" id="PF01411">
    <property type="entry name" value="tRNA-synt_2c"/>
    <property type="match status" value="1"/>
</dbReference>
<dbReference type="SUPFAM" id="SSF50447">
    <property type="entry name" value="Translation proteins"/>
    <property type="match status" value="1"/>
</dbReference>
<sequence>MKTTQVYYEDPYKTTLRAKVLSVVVAGNLFNVILDQTIFYPEGGGQPSDRGTIGNTKIEYVRMVEGEIIHQVKGPLKAGEEVECTLDWNWRYKHMKIHAAGHILHDVLMTLAKDLTPLKGSHGKKAFIEYFGVFDPQRQKELEDKVNETINQDLTVVTKESSYEELEKE</sequence>
<comment type="caution">
    <text evidence="4">The sequence shown here is derived from an EMBL/GenBank/DDBJ whole genome shotgun (WGS) entry which is preliminary data.</text>
</comment>
<proteinExistence type="predicted"/>
<feature type="non-terminal residue" evidence="4">
    <location>
        <position position="169"/>
    </location>
</feature>
<dbReference type="GO" id="GO:0006419">
    <property type="term" value="P:alanyl-tRNA aminoacylation"/>
    <property type="evidence" value="ECO:0007669"/>
    <property type="project" value="InterPro"/>
</dbReference>
<dbReference type="AlphaFoldDB" id="D9PGH8"/>
<evidence type="ECO:0000256" key="2">
    <source>
        <dbReference type="ARBA" id="ARBA00022833"/>
    </source>
</evidence>
<reference evidence="4" key="2">
    <citation type="journal article" date="2011" name="Microb. Ecol.">
        <title>Taxonomic and Functional Metagenomic Profiling of the Microbial Community in the Anoxic Sediment of a Sub-saline Shallow Lake (Laguna de Carrizo, Central Spain).</title>
        <authorList>
            <person name="Ferrer M."/>
            <person name="Guazzaroni M.E."/>
            <person name="Richter M."/>
            <person name="Garcia-Salamanca A."/>
            <person name="Yarza P."/>
            <person name="Suarez-Suarez A."/>
            <person name="Solano J."/>
            <person name="Alcaide M."/>
            <person name="van Dillewijn P."/>
            <person name="Molina-Henares M.A."/>
            <person name="Lopez-Cortes N."/>
            <person name="Al-Ramahi Y."/>
            <person name="Guerrero C."/>
            <person name="Acosta A."/>
            <person name="de Eugenio L.I."/>
            <person name="Martinez V."/>
            <person name="Marques S."/>
            <person name="Rojo F."/>
            <person name="Santero E."/>
            <person name="Genilloud O."/>
            <person name="Perez-Perez J."/>
            <person name="Rossello-Mora R."/>
            <person name="Ramos J.L."/>
        </authorList>
    </citation>
    <scope>NUCLEOTIDE SEQUENCE</scope>
</reference>
<feature type="domain" description="Alanyl-tRNA synthetase class IIc N-terminal" evidence="3">
    <location>
        <begin position="19"/>
        <end position="89"/>
    </location>
</feature>
<dbReference type="GO" id="GO:0004813">
    <property type="term" value="F:alanine-tRNA ligase activity"/>
    <property type="evidence" value="ECO:0007669"/>
    <property type="project" value="InterPro"/>
</dbReference>